<reference evidence="3 4" key="1">
    <citation type="journal article" date="2019" name="Int. J. Syst. Evol. Microbiol.">
        <title>The Global Catalogue of Microorganisms (GCM) 10K type strain sequencing project: providing services to taxonomists for standard genome sequencing and annotation.</title>
        <authorList>
            <consortium name="The Broad Institute Genomics Platform"/>
            <consortium name="The Broad Institute Genome Sequencing Center for Infectious Disease"/>
            <person name="Wu L."/>
            <person name="Ma J."/>
        </authorList>
    </citation>
    <scope>NUCLEOTIDE SEQUENCE [LARGE SCALE GENOMIC DNA]</scope>
    <source>
        <strain evidence="3 4">JCM 15896</strain>
    </source>
</reference>
<accession>A0ABN1LC32</accession>
<dbReference type="RefSeq" id="WP_343855597.1">
    <property type="nucleotide sequence ID" value="NZ_BAAAFD010000001.1"/>
</dbReference>
<feature type="chain" id="PRO_5046804516" description="DUF3466 family protein" evidence="2">
    <location>
        <begin position="23"/>
        <end position="585"/>
    </location>
</feature>
<feature type="transmembrane region" description="Helical" evidence="1">
    <location>
        <begin position="566"/>
        <end position="583"/>
    </location>
</feature>
<feature type="signal peptide" evidence="2">
    <location>
        <begin position="1"/>
        <end position="22"/>
    </location>
</feature>
<dbReference type="Proteomes" id="UP001500359">
    <property type="component" value="Unassembled WGS sequence"/>
</dbReference>
<dbReference type="EMBL" id="BAAAFD010000001">
    <property type="protein sequence ID" value="GAA0852039.1"/>
    <property type="molecule type" value="Genomic_DNA"/>
</dbReference>
<keyword evidence="4" id="KW-1185">Reference proteome</keyword>
<keyword evidence="1" id="KW-1133">Transmembrane helix</keyword>
<keyword evidence="2" id="KW-0732">Signal</keyword>
<evidence type="ECO:0008006" key="5">
    <source>
        <dbReference type="Google" id="ProtNLM"/>
    </source>
</evidence>
<organism evidence="3 4">
    <name type="scientific">Aliiglaciecola litoralis</name>
    <dbReference type="NCBI Taxonomy" id="582857"/>
    <lineage>
        <taxon>Bacteria</taxon>
        <taxon>Pseudomonadati</taxon>
        <taxon>Pseudomonadota</taxon>
        <taxon>Gammaproteobacteria</taxon>
        <taxon>Alteromonadales</taxon>
        <taxon>Alteromonadaceae</taxon>
        <taxon>Aliiglaciecola</taxon>
    </lineage>
</organism>
<proteinExistence type="predicted"/>
<dbReference type="Pfam" id="PF11949">
    <property type="entry name" value="DUF3466"/>
    <property type="match status" value="1"/>
</dbReference>
<sequence length="585" mass="64167">MKISRLALGLTLSMLTLTSAHAAKYRVIELPLRDKGVNSFATAINERGDVVASIESPFNPPIDIDIIDFESETLIRSLTDVNGASVGNINDADLLTLYNFITASTRGSNIVRNNFFRQSNESTNPFLQQIANVQSYVLVNNEAEAITGFDQVSQDLGGLTKSADTLVKGINAFSMTVGLAEAPYRKINYRNNSGDNLKYHVSDFVVRGFLDINGTTFDVMPTETIGGGISVANDINNSFEVAGYGSIEINPSFEALLEQCDDEQERGDIPEEVCVRSLRDQYLAAINNNLNSPRGVIRPIDTSYLRRAMIWEFNAQGELLDSVELGTLIDPVPGDNRYFSSRATAINNNGIAVGASDKYFQDNSSSIIEMAAIFDGEETIGFIDDQNYFQSAALDINDNDIVVGFATKVINQSRRNKFFVHDYRGEVTIFPDDFFNSSSSVARGINNNNLVVGEGEVDTDLIGSRRSEAFIYDIDNDEFTNINSLLSCDSPYTIVQAMAINDENEIAANAIVYRERSAINGELALDAQGNTIFGNVSVAVKLVPIPGGTVDDCDKNTLVLDRKGASSWYLLGLLLLPLIRVFYKK</sequence>
<evidence type="ECO:0000313" key="4">
    <source>
        <dbReference type="Proteomes" id="UP001500359"/>
    </source>
</evidence>
<protein>
    <recommendedName>
        <fullName evidence="5">DUF3466 family protein</fullName>
    </recommendedName>
</protein>
<gene>
    <name evidence="3" type="ORF">GCM10009114_00920</name>
</gene>
<evidence type="ECO:0000313" key="3">
    <source>
        <dbReference type="EMBL" id="GAA0852039.1"/>
    </source>
</evidence>
<dbReference type="InterPro" id="IPR022562">
    <property type="entry name" value="DUF3466"/>
</dbReference>
<evidence type="ECO:0000256" key="2">
    <source>
        <dbReference type="SAM" id="SignalP"/>
    </source>
</evidence>
<keyword evidence="1" id="KW-0472">Membrane</keyword>
<comment type="caution">
    <text evidence="3">The sequence shown here is derived from an EMBL/GenBank/DDBJ whole genome shotgun (WGS) entry which is preliminary data.</text>
</comment>
<name>A0ABN1LC32_9ALTE</name>
<keyword evidence="1" id="KW-0812">Transmembrane</keyword>
<evidence type="ECO:0000256" key="1">
    <source>
        <dbReference type="SAM" id="Phobius"/>
    </source>
</evidence>